<evidence type="ECO:0000256" key="1">
    <source>
        <dbReference type="ARBA" id="ARBA00004651"/>
    </source>
</evidence>
<dbReference type="PANTHER" id="PTHR30509:SF9">
    <property type="entry name" value="MULTIDRUG RESISTANCE PROTEIN MDTO"/>
    <property type="match status" value="1"/>
</dbReference>
<evidence type="ECO:0000256" key="6">
    <source>
        <dbReference type="ARBA" id="ARBA00023136"/>
    </source>
</evidence>
<evidence type="ECO:0000256" key="5">
    <source>
        <dbReference type="ARBA" id="ARBA00022989"/>
    </source>
</evidence>
<evidence type="ECO:0000256" key="3">
    <source>
        <dbReference type="ARBA" id="ARBA00022475"/>
    </source>
</evidence>
<evidence type="ECO:0000256" key="4">
    <source>
        <dbReference type="ARBA" id="ARBA00022692"/>
    </source>
</evidence>
<dbReference type="PATRIC" id="fig|45076.6.peg.903"/>
<evidence type="ECO:0000313" key="9">
    <source>
        <dbReference type="Proteomes" id="UP000054662"/>
    </source>
</evidence>
<dbReference type="AlphaFoldDB" id="A0A0W1AJ61"/>
<keyword evidence="4 7" id="KW-0812">Transmembrane</keyword>
<keyword evidence="2" id="KW-0813">Transport</keyword>
<dbReference type="STRING" id="45076.Lwor_0831"/>
<name>A0A0W1AJ61_9GAMM</name>
<dbReference type="EMBL" id="LNZC01000006">
    <property type="protein sequence ID" value="KTD81330.1"/>
    <property type="molecule type" value="Genomic_DNA"/>
</dbReference>
<comment type="caution">
    <text evidence="8">The sequence shown here is derived from an EMBL/GenBank/DDBJ whole genome shotgun (WGS) entry which is preliminary data.</text>
</comment>
<feature type="transmembrane region" description="Helical" evidence="7">
    <location>
        <begin position="499"/>
        <end position="517"/>
    </location>
</feature>
<dbReference type="Pfam" id="PF04632">
    <property type="entry name" value="FUSC"/>
    <property type="match status" value="1"/>
</dbReference>
<feature type="transmembrane region" description="Helical" evidence="7">
    <location>
        <begin position="61"/>
        <end position="77"/>
    </location>
</feature>
<keyword evidence="5 7" id="KW-1133">Transmembrane helix</keyword>
<comment type="subcellular location">
    <subcellularLocation>
        <location evidence="1">Cell membrane</location>
        <topology evidence="1">Multi-pass membrane protein</topology>
    </subcellularLocation>
</comment>
<sequence>MLSWPQSVEHRAAIRTAIATLVAVLISFKFHLETPYWSGMTVVIVSNLYTGSIIDKAMMRIIGTIAGAFLGYFIAGFVVNSFILYLVCCFLVIAVSVYFFNYSKHGYAYLLGALCIFIVISQVALNPQNAFFVAIWRPVEIAIGVLVAAISAYAVFPNHIKDNIVHQVHDIFADFLVEIKLLETLVIHSKMNSAELADCNLKIKKKIRAAIELIGALNQEIGVKKEQVDRFRAYMDTLYSISRQFQYLVITEPQTEELSALKTLDIAPLFAAIEHDLLEFQSKFDLRQSQAIALHTPDVLAEFEQRINSNEKTLPVKSDFIYSFILFLKQLNQYFILIQSLCSSESLAITPKYKVISKQQRLRSDYDLIKHCIKAGLSVLLALGFWLVSNWPGGLNGIISSLILSIKSKNLFDMKQVSLHRLTGCFIGGGGALIALAVFEMNLFEFVFIVLFLVWALSYFMFRFTRYAYIGLQANIALIITLAQQGGPPVGLDPPLQRLAGIVIGIAATFIVANVVWRSDVWTILNRYTDKLYRFIAFNLEQVILVAEDKRSLHDLANLFWLSRGLITSLGNEQLSPKKQNLLHSLTQRFESLVIVQAAISHILVALDLTKARQTAALFHFDLLFYEQQLITFFKQHDFEGGLNLSRVFEDFVAHIDQNAAFASVSDEDLRHLFAYINALKQVAVRIY</sequence>
<feature type="transmembrane region" description="Helical" evidence="7">
    <location>
        <begin position="107"/>
        <end position="125"/>
    </location>
</feature>
<dbReference type="PANTHER" id="PTHR30509">
    <property type="entry name" value="P-HYDROXYBENZOIC ACID EFFLUX PUMP SUBUNIT-RELATED"/>
    <property type="match status" value="1"/>
</dbReference>
<reference evidence="8 9" key="1">
    <citation type="submission" date="2015-11" db="EMBL/GenBank/DDBJ databases">
        <title>Genomic analysis of 38 Legionella species identifies large and diverse effector repertoires.</title>
        <authorList>
            <person name="Burstein D."/>
            <person name="Amaro F."/>
            <person name="Zusman T."/>
            <person name="Lifshitz Z."/>
            <person name="Cohen O."/>
            <person name="Gilbert J.A."/>
            <person name="Pupko T."/>
            <person name="Shuman H.A."/>
            <person name="Segal G."/>
        </authorList>
    </citation>
    <scope>NUCLEOTIDE SEQUENCE [LARGE SCALE GENOMIC DNA]</scope>
    <source>
        <strain evidence="8 9">ATCC 49508</strain>
    </source>
</reference>
<protein>
    <submittedName>
        <fullName evidence="8">p-hydroxybenzoic acid efflux pump subunit AaeB</fullName>
    </submittedName>
</protein>
<keyword evidence="3" id="KW-1003">Cell membrane</keyword>
<dbReference type="GO" id="GO:0022857">
    <property type="term" value="F:transmembrane transporter activity"/>
    <property type="evidence" value="ECO:0007669"/>
    <property type="project" value="InterPro"/>
</dbReference>
<feature type="transmembrane region" description="Helical" evidence="7">
    <location>
        <begin position="12"/>
        <end position="30"/>
    </location>
</feature>
<dbReference type="Proteomes" id="UP000054662">
    <property type="component" value="Unassembled WGS sequence"/>
</dbReference>
<dbReference type="OrthoDB" id="9807111at2"/>
<dbReference type="InterPro" id="IPR006726">
    <property type="entry name" value="PHBA_efflux_AaeB/fusaric-R"/>
</dbReference>
<proteinExistence type="predicted"/>
<accession>A0A0W1AJ61</accession>
<feature type="transmembrane region" description="Helical" evidence="7">
    <location>
        <begin position="443"/>
        <end position="462"/>
    </location>
</feature>
<keyword evidence="9" id="KW-1185">Reference proteome</keyword>
<evidence type="ECO:0000256" key="2">
    <source>
        <dbReference type="ARBA" id="ARBA00022448"/>
    </source>
</evidence>
<dbReference type="RefSeq" id="WP_058492658.1">
    <property type="nucleotide sequence ID" value="NZ_CBCRUR010000016.1"/>
</dbReference>
<feature type="transmembrane region" description="Helical" evidence="7">
    <location>
        <begin position="36"/>
        <end position="54"/>
    </location>
</feature>
<feature type="transmembrane region" description="Helical" evidence="7">
    <location>
        <begin position="131"/>
        <end position="156"/>
    </location>
</feature>
<keyword evidence="6 7" id="KW-0472">Membrane</keyword>
<evidence type="ECO:0000313" key="8">
    <source>
        <dbReference type="EMBL" id="KTD81330.1"/>
    </source>
</evidence>
<gene>
    <name evidence="8" type="primary">aaeB</name>
    <name evidence="8" type="ORF">Lwor_0831</name>
</gene>
<feature type="transmembrane region" description="Helical" evidence="7">
    <location>
        <begin position="469"/>
        <end position="487"/>
    </location>
</feature>
<feature type="transmembrane region" description="Helical" evidence="7">
    <location>
        <begin position="419"/>
        <end position="437"/>
    </location>
</feature>
<dbReference type="GO" id="GO:0005886">
    <property type="term" value="C:plasma membrane"/>
    <property type="evidence" value="ECO:0007669"/>
    <property type="project" value="UniProtKB-SubCell"/>
</dbReference>
<evidence type="ECO:0000256" key="7">
    <source>
        <dbReference type="SAM" id="Phobius"/>
    </source>
</evidence>
<organism evidence="8 9">
    <name type="scientific">Legionella worsleiensis</name>
    <dbReference type="NCBI Taxonomy" id="45076"/>
    <lineage>
        <taxon>Bacteria</taxon>
        <taxon>Pseudomonadati</taxon>
        <taxon>Pseudomonadota</taxon>
        <taxon>Gammaproteobacteria</taxon>
        <taxon>Legionellales</taxon>
        <taxon>Legionellaceae</taxon>
        <taxon>Legionella</taxon>
    </lineage>
</organism>
<feature type="transmembrane region" description="Helical" evidence="7">
    <location>
        <begin position="83"/>
        <end position="100"/>
    </location>
</feature>